<dbReference type="EMBL" id="VJMG01000008">
    <property type="protein sequence ID" value="TRL41845.1"/>
    <property type="molecule type" value="Genomic_DNA"/>
</dbReference>
<accession>A0A549TGE3</accession>
<feature type="transmembrane region" description="Helical" evidence="3">
    <location>
        <begin position="152"/>
        <end position="174"/>
    </location>
</feature>
<dbReference type="PANTHER" id="PTHR45138:SF9">
    <property type="entry name" value="DIGUANYLATE CYCLASE DGCM-RELATED"/>
    <property type="match status" value="1"/>
</dbReference>
<protein>
    <recommendedName>
        <fullName evidence="1">diguanylate cyclase</fullName>
        <ecNumber evidence="1">2.7.7.65</ecNumber>
    </recommendedName>
</protein>
<feature type="transmembrane region" description="Helical" evidence="3">
    <location>
        <begin position="94"/>
        <end position="113"/>
    </location>
</feature>
<dbReference type="InterPro" id="IPR000160">
    <property type="entry name" value="GGDEF_dom"/>
</dbReference>
<feature type="transmembrane region" description="Helical" evidence="3">
    <location>
        <begin position="6"/>
        <end position="25"/>
    </location>
</feature>
<dbReference type="Proteomes" id="UP000316801">
    <property type="component" value="Unassembled WGS sequence"/>
</dbReference>
<dbReference type="GO" id="GO:0043709">
    <property type="term" value="P:cell adhesion involved in single-species biofilm formation"/>
    <property type="evidence" value="ECO:0007669"/>
    <property type="project" value="TreeGrafter"/>
</dbReference>
<dbReference type="GO" id="GO:1902201">
    <property type="term" value="P:negative regulation of bacterial-type flagellum-dependent cell motility"/>
    <property type="evidence" value="ECO:0007669"/>
    <property type="project" value="TreeGrafter"/>
</dbReference>
<comment type="catalytic activity">
    <reaction evidence="2">
        <text>2 GTP = 3',3'-c-di-GMP + 2 diphosphate</text>
        <dbReference type="Rhea" id="RHEA:24898"/>
        <dbReference type="ChEBI" id="CHEBI:33019"/>
        <dbReference type="ChEBI" id="CHEBI:37565"/>
        <dbReference type="ChEBI" id="CHEBI:58805"/>
        <dbReference type="EC" id="2.7.7.65"/>
    </reaction>
</comment>
<dbReference type="FunFam" id="3.30.70.270:FF:000001">
    <property type="entry name" value="Diguanylate cyclase domain protein"/>
    <property type="match status" value="1"/>
</dbReference>
<keyword evidence="3" id="KW-0472">Membrane</keyword>
<feature type="transmembrane region" description="Helical" evidence="3">
    <location>
        <begin position="63"/>
        <end position="82"/>
    </location>
</feature>
<feature type="transmembrane region" description="Helical" evidence="3">
    <location>
        <begin position="119"/>
        <end position="140"/>
    </location>
</feature>
<reference evidence="5 6" key="1">
    <citation type="submission" date="2019-07" db="EMBL/GenBank/DDBJ databases">
        <title>Ln-dependent methylotrophs.</title>
        <authorList>
            <person name="Tani A."/>
        </authorList>
    </citation>
    <scope>NUCLEOTIDE SEQUENCE [LARGE SCALE GENOMIC DNA]</scope>
    <source>
        <strain evidence="5 6">SM12</strain>
    </source>
</reference>
<evidence type="ECO:0000256" key="1">
    <source>
        <dbReference type="ARBA" id="ARBA00012528"/>
    </source>
</evidence>
<keyword evidence="6" id="KW-1185">Reference proteome</keyword>
<dbReference type="EC" id="2.7.7.65" evidence="1"/>
<proteinExistence type="predicted"/>
<dbReference type="GO" id="GO:0005886">
    <property type="term" value="C:plasma membrane"/>
    <property type="evidence" value="ECO:0007669"/>
    <property type="project" value="TreeGrafter"/>
</dbReference>
<name>A0A549TGE3_9HYPH</name>
<organism evidence="5 6">
    <name type="scientific">Rhizobium straminoryzae</name>
    <dbReference type="NCBI Taxonomy" id="1387186"/>
    <lineage>
        <taxon>Bacteria</taxon>
        <taxon>Pseudomonadati</taxon>
        <taxon>Pseudomonadota</taxon>
        <taxon>Alphaproteobacteria</taxon>
        <taxon>Hyphomicrobiales</taxon>
        <taxon>Rhizobiaceae</taxon>
        <taxon>Rhizobium/Agrobacterium group</taxon>
        <taxon>Rhizobium</taxon>
    </lineage>
</organism>
<dbReference type="PANTHER" id="PTHR45138">
    <property type="entry name" value="REGULATORY COMPONENTS OF SENSORY TRANSDUCTION SYSTEM"/>
    <property type="match status" value="1"/>
</dbReference>
<dbReference type="InterPro" id="IPR029787">
    <property type="entry name" value="Nucleotide_cyclase"/>
</dbReference>
<dbReference type="SMART" id="SM00267">
    <property type="entry name" value="GGDEF"/>
    <property type="match status" value="1"/>
</dbReference>
<evidence type="ECO:0000259" key="4">
    <source>
        <dbReference type="PROSITE" id="PS50887"/>
    </source>
</evidence>
<dbReference type="SUPFAM" id="SSF55073">
    <property type="entry name" value="Nucleotide cyclase"/>
    <property type="match status" value="1"/>
</dbReference>
<dbReference type="AlphaFoldDB" id="A0A549TGE3"/>
<sequence>MNGANFFLIMNLLIGLSFCVVFLIVSTRSRSAAAARWIASAYAIASLSTIAELLVAYTDWPKLFALMAFSSVLGGMVLIRIGIGKLYGVPASPVFLGVFFAASILLDLVIYPLPRGTFMHSISYQVPFALIMAHSAIAILHSTRRMMIDRVMLVLLVLASLQFIGKGVLAVLVGAGQTAQDYVHSYYALVSQSTTGVFVVIIGLMLLSVFVLEIMADERTNSEVDSLSGVYNRRGFDVHCDLALRRRAMGPHALILCDLDHFKRVNDTYGHFSGDSVIRHFGALLLASIPDDAVVGRIGGEEFCILLPGVPLDAAVMFAQALRGSVAMQTVPGLPAGFHITASFGVAVFQHAHELGMVMRHADKALYDAKAAGRNCVRQYRAAPAFSVVSSGA</sequence>
<feature type="transmembrane region" description="Helical" evidence="3">
    <location>
        <begin position="186"/>
        <end position="212"/>
    </location>
</feature>
<gene>
    <name evidence="5" type="ORF">FNA46_02945</name>
</gene>
<dbReference type="PROSITE" id="PS50887">
    <property type="entry name" value="GGDEF"/>
    <property type="match status" value="1"/>
</dbReference>
<keyword evidence="3" id="KW-1133">Transmembrane helix</keyword>
<feature type="domain" description="GGDEF" evidence="4">
    <location>
        <begin position="250"/>
        <end position="382"/>
    </location>
</feature>
<dbReference type="Pfam" id="PF00990">
    <property type="entry name" value="GGDEF"/>
    <property type="match status" value="1"/>
</dbReference>
<dbReference type="NCBIfam" id="TIGR00254">
    <property type="entry name" value="GGDEF"/>
    <property type="match status" value="1"/>
</dbReference>
<evidence type="ECO:0000313" key="5">
    <source>
        <dbReference type="EMBL" id="TRL41845.1"/>
    </source>
</evidence>
<dbReference type="InterPro" id="IPR050469">
    <property type="entry name" value="Diguanylate_Cyclase"/>
</dbReference>
<dbReference type="Gene3D" id="3.30.70.270">
    <property type="match status" value="1"/>
</dbReference>
<comment type="caution">
    <text evidence="5">The sequence shown here is derived from an EMBL/GenBank/DDBJ whole genome shotgun (WGS) entry which is preliminary data.</text>
</comment>
<dbReference type="InterPro" id="IPR043128">
    <property type="entry name" value="Rev_trsase/Diguanyl_cyclase"/>
</dbReference>
<evidence type="ECO:0000256" key="2">
    <source>
        <dbReference type="ARBA" id="ARBA00034247"/>
    </source>
</evidence>
<feature type="transmembrane region" description="Helical" evidence="3">
    <location>
        <begin position="37"/>
        <end position="57"/>
    </location>
</feature>
<dbReference type="GO" id="GO:0052621">
    <property type="term" value="F:diguanylate cyclase activity"/>
    <property type="evidence" value="ECO:0007669"/>
    <property type="project" value="UniProtKB-EC"/>
</dbReference>
<evidence type="ECO:0000256" key="3">
    <source>
        <dbReference type="SAM" id="Phobius"/>
    </source>
</evidence>
<dbReference type="CDD" id="cd01949">
    <property type="entry name" value="GGDEF"/>
    <property type="match status" value="1"/>
</dbReference>
<keyword evidence="3" id="KW-0812">Transmembrane</keyword>
<evidence type="ECO:0000313" key="6">
    <source>
        <dbReference type="Proteomes" id="UP000316801"/>
    </source>
</evidence>